<evidence type="ECO:0000313" key="4">
    <source>
        <dbReference type="Proteomes" id="UP000016932"/>
    </source>
</evidence>
<sequence>MKPSTILFCATTAQAAVVWWPQQQPHHPPGEPCPHHRQEGQVSEHVTQTGPFSLRFPFFRHIRITWPLSHRPILPSPAEIADQVFDDIDRPPQAEPIQQQEEEKEVTILPYTGHLDPEDFPPKAEEFKPEEEEDEEEDEDEEEEEVHEDLRRRAKPANKHRRLGRREFLPGPAI</sequence>
<name>M3APG1_PSEFD</name>
<protein>
    <submittedName>
        <fullName evidence="3">Uncharacterized protein</fullName>
    </submittedName>
</protein>
<feature type="compositionally biased region" description="Basic and acidic residues" evidence="1">
    <location>
        <begin position="115"/>
        <end position="127"/>
    </location>
</feature>
<feature type="signal peptide" evidence="2">
    <location>
        <begin position="1"/>
        <end position="15"/>
    </location>
</feature>
<dbReference type="OrthoDB" id="10533877at2759"/>
<keyword evidence="2" id="KW-0732">Signal</keyword>
<keyword evidence="4" id="KW-1185">Reference proteome</keyword>
<dbReference type="AlphaFoldDB" id="M3APG1"/>
<dbReference type="Proteomes" id="UP000016932">
    <property type="component" value="Unassembled WGS sequence"/>
</dbReference>
<accession>M3APG1</accession>
<evidence type="ECO:0000313" key="3">
    <source>
        <dbReference type="EMBL" id="EME79013.1"/>
    </source>
</evidence>
<dbReference type="KEGG" id="pfj:MYCFIDRAFT_87480"/>
<dbReference type="VEuPathDB" id="FungiDB:MYCFIDRAFT_87480"/>
<feature type="chain" id="PRO_5012949177" evidence="2">
    <location>
        <begin position="16"/>
        <end position="174"/>
    </location>
</feature>
<feature type="region of interest" description="Disordered" evidence="1">
    <location>
        <begin position="80"/>
        <end position="174"/>
    </location>
</feature>
<gene>
    <name evidence="3" type="ORF">MYCFIDRAFT_87480</name>
</gene>
<feature type="compositionally biased region" description="Acidic residues" evidence="1">
    <location>
        <begin position="128"/>
        <end position="147"/>
    </location>
</feature>
<dbReference type="HOGENOM" id="CLU_1540741_0_0_1"/>
<dbReference type="GeneID" id="19342585"/>
<evidence type="ECO:0000256" key="2">
    <source>
        <dbReference type="SAM" id="SignalP"/>
    </source>
</evidence>
<proteinExistence type="predicted"/>
<organism evidence="3 4">
    <name type="scientific">Pseudocercospora fijiensis (strain CIRAD86)</name>
    <name type="common">Black leaf streak disease fungus</name>
    <name type="synonym">Mycosphaerella fijiensis</name>
    <dbReference type="NCBI Taxonomy" id="383855"/>
    <lineage>
        <taxon>Eukaryota</taxon>
        <taxon>Fungi</taxon>
        <taxon>Dikarya</taxon>
        <taxon>Ascomycota</taxon>
        <taxon>Pezizomycotina</taxon>
        <taxon>Dothideomycetes</taxon>
        <taxon>Dothideomycetidae</taxon>
        <taxon>Mycosphaerellales</taxon>
        <taxon>Mycosphaerellaceae</taxon>
        <taxon>Pseudocercospora</taxon>
    </lineage>
</organism>
<dbReference type="RefSeq" id="XP_007929848.1">
    <property type="nucleotide sequence ID" value="XM_007931657.1"/>
</dbReference>
<dbReference type="EMBL" id="KB446562">
    <property type="protein sequence ID" value="EME79013.1"/>
    <property type="molecule type" value="Genomic_DNA"/>
</dbReference>
<reference evidence="3 4" key="1">
    <citation type="journal article" date="2012" name="PLoS Pathog.">
        <title>Diverse lifestyles and strategies of plant pathogenesis encoded in the genomes of eighteen Dothideomycetes fungi.</title>
        <authorList>
            <person name="Ohm R.A."/>
            <person name="Feau N."/>
            <person name="Henrissat B."/>
            <person name="Schoch C.L."/>
            <person name="Horwitz B.A."/>
            <person name="Barry K.W."/>
            <person name="Condon B.J."/>
            <person name="Copeland A.C."/>
            <person name="Dhillon B."/>
            <person name="Glaser F."/>
            <person name="Hesse C.N."/>
            <person name="Kosti I."/>
            <person name="LaButti K."/>
            <person name="Lindquist E.A."/>
            <person name="Lucas S."/>
            <person name="Salamov A.A."/>
            <person name="Bradshaw R.E."/>
            <person name="Ciuffetti L."/>
            <person name="Hamelin R.C."/>
            <person name="Kema G.H.J."/>
            <person name="Lawrence C."/>
            <person name="Scott J.A."/>
            <person name="Spatafora J.W."/>
            <person name="Turgeon B.G."/>
            <person name="de Wit P.J.G.M."/>
            <person name="Zhong S."/>
            <person name="Goodwin S.B."/>
            <person name="Grigoriev I.V."/>
        </authorList>
    </citation>
    <scope>NUCLEOTIDE SEQUENCE [LARGE SCALE GENOMIC DNA]</scope>
    <source>
        <strain evidence="3 4">CIRAD86</strain>
    </source>
</reference>
<feature type="compositionally biased region" description="Basic residues" evidence="1">
    <location>
        <begin position="152"/>
        <end position="164"/>
    </location>
</feature>
<evidence type="ECO:0000256" key="1">
    <source>
        <dbReference type="SAM" id="MobiDB-lite"/>
    </source>
</evidence>
<feature type="region of interest" description="Disordered" evidence="1">
    <location>
        <begin position="23"/>
        <end position="45"/>
    </location>
</feature>